<name>A0A1N7PJB3_9PROT</name>
<dbReference type="CDD" id="cd08471">
    <property type="entry name" value="PBP2_CrgA_like_2"/>
    <property type="match status" value="1"/>
</dbReference>
<dbReference type="SUPFAM" id="SSF46785">
    <property type="entry name" value="Winged helix' DNA-binding domain"/>
    <property type="match status" value="1"/>
</dbReference>
<dbReference type="RefSeq" id="WP_076401620.1">
    <property type="nucleotide sequence ID" value="NZ_FTOA01000007.1"/>
</dbReference>
<comment type="similarity">
    <text evidence="1">Belongs to the LysR transcriptional regulatory family.</text>
</comment>
<evidence type="ECO:0000256" key="1">
    <source>
        <dbReference type="ARBA" id="ARBA00009437"/>
    </source>
</evidence>
<dbReference type="Gene3D" id="3.40.190.290">
    <property type="match status" value="1"/>
</dbReference>
<reference evidence="6 7" key="1">
    <citation type="submission" date="2017-01" db="EMBL/GenBank/DDBJ databases">
        <authorList>
            <person name="Mah S.A."/>
            <person name="Swanson W.J."/>
            <person name="Moy G.W."/>
            <person name="Vacquier V.D."/>
        </authorList>
    </citation>
    <scope>NUCLEOTIDE SEQUENCE [LARGE SCALE GENOMIC DNA]</scope>
    <source>
        <strain evidence="6 7">DSM 11589</strain>
    </source>
</reference>
<dbReference type="InterPro" id="IPR058163">
    <property type="entry name" value="LysR-type_TF_proteobact-type"/>
</dbReference>
<keyword evidence="7" id="KW-1185">Reference proteome</keyword>
<dbReference type="PROSITE" id="PS50931">
    <property type="entry name" value="HTH_LYSR"/>
    <property type="match status" value="1"/>
</dbReference>
<feature type="domain" description="HTH lysR-type" evidence="5">
    <location>
        <begin position="1"/>
        <end position="59"/>
    </location>
</feature>
<dbReference type="Gene3D" id="1.10.10.10">
    <property type="entry name" value="Winged helix-like DNA-binding domain superfamily/Winged helix DNA-binding domain"/>
    <property type="match status" value="1"/>
</dbReference>
<evidence type="ECO:0000256" key="2">
    <source>
        <dbReference type="ARBA" id="ARBA00023015"/>
    </source>
</evidence>
<dbReference type="STRING" id="80876.SAMN05421779_1073"/>
<sequence length="307" mass="33686">MDKLKAMATFVAIADHGGLSAAARAENMSLPTVVRVLANLEEKLGVRLINRSTRRIALTDEGRRYLESCRDLLQAVEEAEISLRDEGQDLHGPIVITAPVLFGQMYVAPAVTRFARRYPKVRCTVSLSDHMRNLLEERIDLGIRIGLLEDSSLIAQQIGKVRRVVVASPEYLAQVGPPAHPRHLLGASCIAFSAAAQSWWSFDDQGQTISLPVQGNLEFSHVVCAIDACLAGAGFGMFFSYQIADHIKAGRLLPVLEDFEPPQRPISIVYPHAHLMPARTHALINWLKDDITPLLKAASKSLNAVGE</sequence>
<dbReference type="PANTHER" id="PTHR30537">
    <property type="entry name" value="HTH-TYPE TRANSCRIPTIONAL REGULATOR"/>
    <property type="match status" value="1"/>
</dbReference>
<protein>
    <submittedName>
        <fullName evidence="6">DNA-binding transcriptional regulator, LysR family</fullName>
    </submittedName>
</protein>
<keyword evidence="3 6" id="KW-0238">DNA-binding</keyword>
<dbReference type="AlphaFoldDB" id="A0A1N7PJB3"/>
<evidence type="ECO:0000313" key="7">
    <source>
        <dbReference type="Proteomes" id="UP000185678"/>
    </source>
</evidence>
<gene>
    <name evidence="6" type="ORF">SAMN05421779_1073</name>
</gene>
<accession>A0A1N7PJB3</accession>
<dbReference type="InterPro" id="IPR036388">
    <property type="entry name" value="WH-like_DNA-bd_sf"/>
</dbReference>
<dbReference type="Pfam" id="PF00126">
    <property type="entry name" value="HTH_1"/>
    <property type="match status" value="1"/>
</dbReference>
<evidence type="ECO:0000313" key="6">
    <source>
        <dbReference type="EMBL" id="SIT10597.1"/>
    </source>
</evidence>
<dbReference type="FunFam" id="1.10.10.10:FF:000001">
    <property type="entry name" value="LysR family transcriptional regulator"/>
    <property type="match status" value="1"/>
</dbReference>
<keyword evidence="2" id="KW-0805">Transcription regulation</keyword>
<dbReference type="SUPFAM" id="SSF53850">
    <property type="entry name" value="Periplasmic binding protein-like II"/>
    <property type="match status" value="1"/>
</dbReference>
<evidence type="ECO:0000256" key="3">
    <source>
        <dbReference type="ARBA" id="ARBA00023125"/>
    </source>
</evidence>
<keyword evidence="4" id="KW-0804">Transcription</keyword>
<dbReference type="InterPro" id="IPR000847">
    <property type="entry name" value="LysR_HTH_N"/>
</dbReference>
<dbReference type="PANTHER" id="PTHR30537:SF5">
    <property type="entry name" value="HTH-TYPE TRANSCRIPTIONAL ACTIVATOR TTDR-RELATED"/>
    <property type="match status" value="1"/>
</dbReference>
<organism evidence="6 7">
    <name type="scientific">Insolitispirillum peregrinum</name>
    <dbReference type="NCBI Taxonomy" id="80876"/>
    <lineage>
        <taxon>Bacteria</taxon>
        <taxon>Pseudomonadati</taxon>
        <taxon>Pseudomonadota</taxon>
        <taxon>Alphaproteobacteria</taxon>
        <taxon>Rhodospirillales</taxon>
        <taxon>Novispirillaceae</taxon>
        <taxon>Insolitispirillum</taxon>
    </lineage>
</organism>
<dbReference type="Pfam" id="PF03466">
    <property type="entry name" value="LysR_substrate"/>
    <property type="match status" value="1"/>
</dbReference>
<proteinExistence type="inferred from homology"/>
<dbReference type="OrthoDB" id="9812435at2"/>
<dbReference type="InterPro" id="IPR005119">
    <property type="entry name" value="LysR_subst-bd"/>
</dbReference>
<dbReference type="Proteomes" id="UP000185678">
    <property type="component" value="Unassembled WGS sequence"/>
</dbReference>
<dbReference type="EMBL" id="FTOA01000007">
    <property type="protein sequence ID" value="SIT10597.1"/>
    <property type="molecule type" value="Genomic_DNA"/>
</dbReference>
<dbReference type="GO" id="GO:0043565">
    <property type="term" value="F:sequence-specific DNA binding"/>
    <property type="evidence" value="ECO:0007669"/>
    <property type="project" value="TreeGrafter"/>
</dbReference>
<evidence type="ECO:0000259" key="5">
    <source>
        <dbReference type="PROSITE" id="PS50931"/>
    </source>
</evidence>
<dbReference type="GO" id="GO:0006351">
    <property type="term" value="P:DNA-templated transcription"/>
    <property type="evidence" value="ECO:0007669"/>
    <property type="project" value="TreeGrafter"/>
</dbReference>
<dbReference type="InterPro" id="IPR036390">
    <property type="entry name" value="WH_DNA-bd_sf"/>
</dbReference>
<dbReference type="GO" id="GO:0003700">
    <property type="term" value="F:DNA-binding transcription factor activity"/>
    <property type="evidence" value="ECO:0007669"/>
    <property type="project" value="InterPro"/>
</dbReference>
<evidence type="ECO:0000256" key="4">
    <source>
        <dbReference type="ARBA" id="ARBA00023163"/>
    </source>
</evidence>